<comment type="caution">
    <text evidence="2">The sequence shown here is derived from an EMBL/GenBank/DDBJ whole genome shotgun (WGS) entry which is preliminary data.</text>
</comment>
<keyword evidence="3" id="KW-1185">Reference proteome</keyword>
<name>A0A6N4Q8E9_9LEPT</name>
<keyword evidence="1" id="KW-0732">Signal</keyword>
<evidence type="ECO:0000256" key="1">
    <source>
        <dbReference type="SAM" id="SignalP"/>
    </source>
</evidence>
<dbReference type="AlphaFoldDB" id="A0A6N4Q8E9"/>
<reference evidence="2" key="1">
    <citation type="journal article" date="2019" name="PLoS Negl. Trop. Dis.">
        <title>Revisiting the worldwide diversity of Leptospira species in the environment.</title>
        <authorList>
            <person name="Vincent A.T."/>
            <person name="Schiettekatte O."/>
            <person name="Bourhy P."/>
            <person name="Veyrier F.J."/>
            <person name="Picardeau M."/>
        </authorList>
    </citation>
    <scope>NUCLEOTIDE SEQUENCE [LARGE SCALE GENOMIC DNA]</scope>
    <source>
        <strain evidence="2">201800293</strain>
    </source>
</reference>
<gene>
    <name evidence="2" type="ORF">EHQ18_03360</name>
</gene>
<evidence type="ECO:0000313" key="3">
    <source>
        <dbReference type="Proteomes" id="UP000297239"/>
    </source>
</evidence>
<dbReference type="RefSeq" id="WP_135631820.1">
    <property type="nucleotide sequence ID" value="NZ_JAMQPQ010000005.1"/>
</dbReference>
<feature type="signal peptide" evidence="1">
    <location>
        <begin position="1"/>
        <end position="23"/>
    </location>
</feature>
<evidence type="ECO:0000313" key="2">
    <source>
        <dbReference type="EMBL" id="TGK75340.1"/>
    </source>
</evidence>
<dbReference type="Proteomes" id="UP000297239">
    <property type="component" value="Unassembled WGS sequence"/>
</dbReference>
<protein>
    <submittedName>
        <fullName evidence="2">Uncharacterized protein</fullName>
    </submittedName>
</protein>
<dbReference type="EMBL" id="RQFF01000010">
    <property type="protein sequence ID" value="TGK75340.1"/>
    <property type="molecule type" value="Genomic_DNA"/>
</dbReference>
<feature type="chain" id="PRO_5026678081" evidence="1">
    <location>
        <begin position="24"/>
        <end position="245"/>
    </location>
</feature>
<sequence>MKQTFKILLFSTILAVLMCTPKAKTVLLSSDDPREPLPGIIRLGLGYENLSAGRHGFLEVGDIIVQYFSCDTLDNCTSIPHKIGYLWARGETIDENINKITLLRGDNRIEYVLKGDKFEISAIIPINEDDIYSKITKQEIKDSRFLIGHWKCKDKKFILEFTQSEYGIIITQITTNSGLIGNFHTGNFKIRFDSKKAGKLFFLGEFHGSFHLINNEKTILDFTLFDSENINATPQLSCRLTKIRG</sequence>
<proteinExistence type="predicted"/>
<organism evidence="2 3">
    <name type="scientific">Leptospira kanakyensis</name>
    <dbReference type="NCBI Taxonomy" id="2484968"/>
    <lineage>
        <taxon>Bacteria</taxon>
        <taxon>Pseudomonadati</taxon>
        <taxon>Spirochaetota</taxon>
        <taxon>Spirochaetia</taxon>
        <taxon>Leptospirales</taxon>
        <taxon>Leptospiraceae</taxon>
        <taxon>Leptospira</taxon>
    </lineage>
</organism>
<accession>A0A6N4Q8E9</accession>